<dbReference type="PROSITE" id="PS50109">
    <property type="entry name" value="HIS_KIN"/>
    <property type="match status" value="1"/>
</dbReference>
<evidence type="ECO:0000256" key="1">
    <source>
        <dbReference type="ARBA" id="ARBA00000085"/>
    </source>
</evidence>
<evidence type="ECO:0000256" key="12">
    <source>
        <dbReference type="ARBA" id="ARBA00023136"/>
    </source>
</evidence>
<dbReference type="GO" id="GO:0004673">
    <property type="term" value="F:protein histidine kinase activity"/>
    <property type="evidence" value="ECO:0007669"/>
    <property type="project" value="UniProtKB-EC"/>
</dbReference>
<keyword evidence="6" id="KW-0808">Transferase</keyword>
<evidence type="ECO:0000256" key="5">
    <source>
        <dbReference type="ARBA" id="ARBA00022553"/>
    </source>
</evidence>
<accession>A0A1H3ZRR5</accession>
<keyword evidence="8" id="KW-0547">Nucleotide-binding</keyword>
<keyword evidence="5" id="KW-0597">Phosphoprotein</keyword>
<evidence type="ECO:0000313" key="16">
    <source>
        <dbReference type="EMBL" id="SEA26456.1"/>
    </source>
</evidence>
<evidence type="ECO:0000256" key="3">
    <source>
        <dbReference type="ARBA" id="ARBA00012438"/>
    </source>
</evidence>
<dbReference type="Gene3D" id="6.10.340.10">
    <property type="match status" value="1"/>
</dbReference>
<dbReference type="InterPro" id="IPR004358">
    <property type="entry name" value="Sig_transdc_His_kin-like_C"/>
</dbReference>
<evidence type="ECO:0000256" key="11">
    <source>
        <dbReference type="ARBA" id="ARBA00022989"/>
    </source>
</evidence>
<dbReference type="InterPro" id="IPR036890">
    <property type="entry name" value="HATPase_C_sf"/>
</dbReference>
<dbReference type="SUPFAM" id="SSF55874">
    <property type="entry name" value="ATPase domain of HSP90 chaperone/DNA topoisomerase II/histidine kinase"/>
    <property type="match status" value="1"/>
</dbReference>
<comment type="subcellular location">
    <subcellularLocation>
        <location evidence="2">Cell membrane</location>
        <topology evidence="2">Multi-pass membrane protein</topology>
    </subcellularLocation>
</comment>
<dbReference type="RefSeq" id="WP_074760440.1">
    <property type="nucleotide sequence ID" value="NZ_FNRF01000002.1"/>
</dbReference>
<dbReference type="Proteomes" id="UP000182257">
    <property type="component" value="Unassembled WGS sequence"/>
</dbReference>
<evidence type="ECO:0000256" key="2">
    <source>
        <dbReference type="ARBA" id="ARBA00004651"/>
    </source>
</evidence>
<feature type="transmembrane region" description="Helical" evidence="13">
    <location>
        <begin position="12"/>
        <end position="33"/>
    </location>
</feature>
<dbReference type="Gene3D" id="3.30.450.20">
    <property type="entry name" value="PAS domain"/>
    <property type="match status" value="2"/>
</dbReference>
<dbReference type="Gene3D" id="3.30.565.10">
    <property type="entry name" value="Histidine kinase-like ATPase, C-terminal domain"/>
    <property type="match status" value="1"/>
</dbReference>
<dbReference type="InterPro" id="IPR050980">
    <property type="entry name" value="2C_sensor_his_kinase"/>
</dbReference>
<evidence type="ECO:0000259" key="15">
    <source>
        <dbReference type="PROSITE" id="PS50885"/>
    </source>
</evidence>
<organism evidence="16 17">
    <name type="scientific">Xylanibacter ruminicola</name>
    <name type="common">Prevotella ruminicola</name>
    <dbReference type="NCBI Taxonomy" id="839"/>
    <lineage>
        <taxon>Bacteria</taxon>
        <taxon>Pseudomonadati</taxon>
        <taxon>Bacteroidota</taxon>
        <taxon>Bacteroidia</taxon>
        <taxon>Bacteroidales</taxon>
        <taxon>Prevotellaceae</taxon>
        <taxon>Xylanibacter</taxon>
    </lineage>
</organism>
<name>A0A1H3ZRR5_XYLRU</name>
<keyword evidence="10" id="KW-0067">ATP-binding</keyword>
<dbReference type="Pfam" id="PF02743">
    <property type="entry name" value="dCache_1"/>
    <property type="match status" value="1"/>
</dbReference>
<dbReference type="AlphaFoldDB" id="A0A1H3ZRR5"/>
<dbReference type="EMBL" id="FNRF01000002">
    <property type="protein sequence ID" value="SEA26456.1"/>
    <property type="molecule type" value="Genomic_DNA"/>
</dbReference>
<keyword evidence="11 13" id="KW-1133">Transmembrane helix</keyword>
<feature type="domain" description="Histidine kinase" evidence="14">
    <location>
        <begin position="419"/>
        <end position="635"/>
    </location>
</feature>
<keyword evidence="9 16" id="KW-0418">Kinase</keyword>
<keyword evidence="7 13" id="KW-0812">Transmembrane</keyword>
<dbReference type="CDD" id="cd12912">
    <property type="entry name" value="PDC2_MCP_like"/>
    <property type="match status" value="1"/>
</dbReference>
<dbReference type="GO" id="GO:0007165">
    <property type="term" value="P:signal transduction"/>
    <property type="evidence" value="ECO:0007669"/>
    <property type="project" value="InterPro"/>
</dbReference>
<dbReference type="PRINTS" id="PR00344">
    <property type="entry name" value="BCTRLSENSOR"/>
</dbReference>
<evidence type="ECO:0000256" key="6">
    <source>
        <dbReference type="ARBA" id="ARBA00022679"/>
    </source>
</evidence>
<evidence type="ECO:0000256" key="10">
    <source>
        <dbReference type="ARBA" id="ARBA00022840"/>
    </source>
</evidence>
<dbReference type="PANTHER" id="PTHR44936:SF10">
    <property type="entry name" value="SENSOR PROTEIN RSTB"/>
    <property type="match status" value="1"/>
</dbReference>
<evidence type="ECO:0000256" key="9">
    <source>
        <dbReference type="ARBA" id="ARBA00022777"/>
    </source>
</evidence>
<dbReference type="Gene3D" id="1.10.287.130">
    <property type="match status" value="1"/>
</dbReference>
<dbReference type="GO" id="GO:0005524">
    <property type="term" value="F:ATP binding"/>
    <property type="evidence" value="ECO:0007669"/>
    <property type="project" value="UniProtKB-KW"/>
</dbReference>
<evidence type="ECO:0000313" key="17">
    <source>
        <dbReference type="Proteomes" id="UP000182257"/>
    </source>
</evidence>
<dbReference type="Pfam" id="PF02518">
    <property type="entry name" value="HATPase_c"/>
    <property type="match status" value="1"/>
</dbReference>
<feature type="domain" description="HAMP" evidence="15">
    <location>
        <begin position="330"/>
        <end position="383"/>
    </location>
</feature>
<evidence type="ECO:0000256" key="4">
    <source>
        <dbReference type="ARBA" id="ARBA00022475"/>
    </source>
</evidence>
<dbReference type="InterPro" id="IPR033479">
    <property type="entry name" value="dCache_1"/>
</dbReference>
<gene>
    <name evidence="16" type="ORF">SAMN05216462_0900</name>
</gene>
<dbReference type="InterPro" id="IPR005467">
    <property type="entry name" value="His_kinase_dom"/>
</dbReference>
<dbReference type="PROSITE" id="PS50885">
    <property type="entry name" value="HAMP"/>
    <property type="match status" value="1"/>
</dbReference>
<protein>
    <recommendedName>
        <fullName evidence="3">histidine kinase</fullName>
        <ecNumber evidence="3">2.7.13.3</ecNumber>
    </recommendedName>
</protein>
<dbReference type="SMART" id="SM00387">
    <property type="entry name" value="HATPase_c"/>
    <property type="match status" value="1"/>
</dbReference>
<proteinExistence type="predicted"/>
<reference evidence="16 17" key="1">
    <citation type="submission" date="2016-10" db="EMBL/GenBank/DDBJ databases">
        <authorList>
            <person name="de Groot N.N."/>
        </authorList>
    </citation>
    <scope>NUCLEOTIDE SEQUENCE [LARGE SCALE GENOMIC DNA]</scope>
    <source>
        <strain evidence="16 17">D31d</strain>
    </source>
</reference>
<dbReference type="InterPro" id="IPR003594">
    <property type="entry name" value="HATPase_dom"/>
</dbReference>
<keyword evidence="12 13" id="KW-0472">Membrane</keyword>
<keyword evidence="4" id="KW-1003">Cell membrane</keyword>
<comment type="catalytic activity">
    <reaction evidence="1">
        <text>ATP + protein L-histidine = ADP + protein N-phospho-L-histidine.</text>
        <dbReference type="EC" id="2.7.13.3"/>
    </reaction>
</comment>
<sequence>MIKIRHSLSRKLSVGIVLLAIPIFLIAVGVLFLQSRYLIQQETIESSQSLLNTTLQRVDNFMQTIETAANVNAWMMEENFTPRTIEAVSNRIVSLNGSVASCSVYALPNTFPQYGEKYSVYTKRTGDSLTTFCEPDYDYFGKACYTKPVESGKACWVDPFIEYSDGAVDVNQAIATYCKPLRQKNGRMIGVVAVDFSFSMLAQLINSDELDYNRAYYMLIGGDGRYLIHPDTTRLFRKTLFSDADPSANSDLISLGYEMIAGKRGSLLVHTSNYPCRVFYEPIGGTNWSLALVIPERQLMSSYHNLGYVIVAILVFGLFGILWLTSRMVKQTVRPLSQLLDVTNRMIGGQYDDHLTVNLGTSRIARLQTSYAKMQMALHDKFEGLRHHVDKMRLRNDGLEQNVHQAQENVIKKNCFMLQVTQHMRSPLNVIKGFANVLRESGDHKEMIGQEEFENISTMMKSNAFNLNSMVLMLFDASESDANEALLCVKNDEEAVNALAHECVLYTHTHFPDANIEFSSTVSDTLCIVTNHIYLMRTLRELLCNAAKYSDGQHIKLCITETDTTVSYTVEDVGPGLPDDKKELLFEPFTREGDLSEGLGLGLPLAKRHAKSLGGDLVFDADYHQGCRVTLELPK</sequence>
<dbReference type="InterPro" id="IPR003660">
    <property type="entry name" value="HAMP_dom"/>
</dbReference>
<dbReference type="CDD" id="cd12913">
    <property type="entry name" value="PDC1_MCP_like"/>
    <property type="match status" value="1"/>
</dbReference>
<dbReference type="EC" id="2.7.13.3" evidence="3"/>
<feature type="transmembrane region" description="Helical" evidence="13">
    <location>
        <begin position="306"/>
        <end position="324"/>
    </location>
</feature>
<evidence type="ECO:0000259" key="14">
    <source>
        <dbReference type="PROSITE" id="PS50109"/>
    </source>
</evidence>
<evidence type="ECO:0000256" key="8">
    <source>
        <dbReference type="ARBA" id="ARBA00022741"/>
    </source>
</evidence>
<dbReference type="GO" id="GO:0005886">
    <property type="term" value="C:plasma membrane"/>
    <property type="evidence" value="ECO:0007669"/>
    <property type="project" value="UniProtKB-SubCell"/>
</dbReference>
<evidence type="ECO:0000256" key="7">
    <source>
        <dbReference type="ARBA" id="ARBA00022692"/>
    </source>
</evidence>
<evidence type="ECO:0000256" key="13">
    <source>
        <dbReference type="SAM" id="Phobius"/>
    </source>
</evidence>
<dbReference type="PANTHER" id="PTHR44936">
    <property type="entry name" value="SENSOR PROTEIN CREC"/>
    <property type="match status" value="1"/>
</dbReference>